<dbReference type="SUPFAM" id="SSF55486">
    <property type="entry name" value="Metalloproteases ('zincins'), catalytic domain"/>
    <property type="match status" value="1"/>
</dbReference>
<dbReference type="EMBL" id="CP110257">
    <property type="protein sequence ID" value="UZD56260.1"/>
    <property type="molecule type" value="Genomic_DNA"/>
</dbReference>
<sequence>MWPTWWRRWQARRQERVLQSRPIPDPLWHAVLDQFPFLRQRAPGDVDELRRLATLFLDRKEFTGAGGLTITDEMAVAIAAQACLPVLKLGLHLYDDFVGIVVHPDEVVARREVMDEDGVVHRYDEVLAGEAMDRGPVMLSWRDVREAGAGAEGAYNVVIHEFVHKLDMQDGESDGVPPLPPAARAAWIDVIDAEFERFCTDVDEGRETFLDPYGAQGCDEFFAVAAEAFFVAPLAFRAEHPALYEQFKSYFRQDPAATADSP</sequence>
<evidence type="ECO:0000313" key="2">
    <source>
        <dbReference type="Proteomes" id="UP001163266"/>
    </source>
</evidence>
<dbReference type="InterPro" id="IPR024079">
    <property type="entry name" value="MetalloPept_cat_dom_sf"/>
</dbReference>
<keyword evidence="2" id="KW-1185">Reference proteome</keyword>
<protein>
    <submittedName>
        <fullName evidence="1">Zinc-dependent peptidase</fullName>
    </submittedName>
</protein>
<gene>
    <name evidence="1" type="ORF">OMP39_06735</name>
</gene>
<dbReference type="Proteomes" id="UP001163266">
    <property type="component" value="Chromosome"/>
</dbReference>
<accession>A0ABY6MW83</accession>
<dbReference type="PANTHER" id="PTHR30164">
    <property type="entry name" value="MTFA PEPTIDASE"/>
    <property type="match status" value="1"/>
</dbReference>
<dbReference type="InterPro" id="IPR010384">
    <property type="entry name" value="MtfA_fam"/>
</dbReference>
<dbReference type="CDD" id="cd20169">
    <property type="entry name" value="Peptidase_M90_mtfA"/>
    <property type="match status" value="1"/>
</dbReference>
<dbReference type="Pfam" id="PF06167">
    <property type="entry name" value="Peptidase_M90"/>
    <property type="match status" value="1"/>
</dbReference>
<name>A0ABY6MW83_9BURK</name>
<proteinExistence type="predicted"/>
<organism evidence="1 2">
    <name type="scientific">Caldimonas aquatica</name>
    <dbReference type="NCBI Taxonomy" id="376175"/>
    <lineage>
        <taxon>Bacteria</taxon>
        <taxon>Pseudomonadati</taxon>
        <taxon>Pseudomonadota</taxon>
        <taxon>Betaproteobacteria</taxon>
        <taxon>Burkholderiales</taxon>
        <taxon>Sphaerotilaceae</taxon>
        <taxon>Caldimonas</taxon>
    </lineage>
</organism>
<dbReference type="Gene3D" id="3.40.390.10">
    <property type="entry name" value="Collagenase (Catalytic Domain)"/>
    <property type="match status" value="1"/>
</dbReference>
<reference evidence="1" key="1">
    <citation type="submission" date="2022-10" db="EMBL/GenBank/DDBJ databases">
        <title>Complete genome sequence of Schlegelella aquatica LMG 23380.</title>
        <authorList>
            <person name="Musilova J."/>
            <person name="Kourilova X."/>
            <person name="Bezdicek M."/>
            <person name="Hermankova K."/>
            <person name="Obruca S."/>
            <person name="Sedlar K."/>
        </authorList>
    </citation>
    <scope>NUCLEOTIDE SEQUENCE</scope>
    <source>
        <strain evidence="1">LMG 23380</strain>
    </source>
</reference>
<dbReference type="RefSeq" id="WP_264894179.1">
    <property type="nucleotide sequence ID" value="NZ_CP110257.1"/>
</dbReference>
<dbReference type="Gene3D" id="1.10.472.150">
    <property type="entry name" value="Glucose-regulated metallo-peptidase M90, N-terminal domain"/>
    <property type="match status" value="1"/>
</dbReference>
<dbReference type="PANTHER" id="PTHR30164:SF2">
    <property type="entry name" value="PROTEIN MTFA"/>
    <property type="match status" value="1"/>
</dbReference>
<evidence type="ECO:0000313" key="1">
    <source>
        <dbReference type="EMBL" id="UZD56260.1"/>
    </source>
</evidence>
<dbReference type="InterPro" id="IPR042252">
    <property type="entry name" value="MtfA_N"/>
</dbReference>